<dbReference type="AlphaFoldDB" id="A0AAW4LBP9"/>
<name>A0AAW4LBP9_9BACT</name>
<dbReference type="GO" id="GO:0016020">
    <property type="term" value="C:membrane"/>
    <property type="evidence" value="ECO:0007669"/>
    <property type="project" value="GOC"/>
</dbReference>
<dbReference type="Gene3D" id="3.60.21.10">
    <property type="match status" value="1"/>
</dbReference>
<comment type="caution">
    <text evidence="5">The sequence shown here is derived from an EMBL/GenBank/DDBJ whole genome shotgun (WGS) entry which is preliminary data.</text>
</comment>
<keyword evidence="1" id="KW-0479">Metal-binding</keyword>
<gene>
    <name evidence="5" type="ORF">KI809_14190</name>
</gene>
<dbReference type="RefSeq" id="WP_214172235.1">
    <property type="nucleotide sequence ID" value="NZ_JAHCVJ010000006.1"/>
</dbReference>
<dbReference type="GO" id="GO:0009245">
    <property type="term" value="P:lipid A biosynthetic process"/>
    <property type="evidence" value="ECO:0007669"/>
    <property type="project" value="TreeGrafter"/>
</dbReference>
<dbReference type="SUPFAM" id="SSF56300">
    <property type="entry name" value="Metallo-dependent phosphatases"/>
    <property type="match status" value="1"/>
</dbReference>
<reference evidence="5 6" key="1">
    <citation type="submission" date="2021-05" db="EMBL/GenBank/DDBJ databases">
        <title>The draft genome of Geobacter pelophilus DSM 12255.</title>
        <authorList>
            <person name="Xu Z."/>
            <person name="Masuda Y."/>
            <person name="Itoh H."/>
            <person name="Senoo K."/>
        </authorList>
    </citation>
    <scope>NUCLEOTIDE SEQUENCE [LARGE SCALE GENOMIC DNA]</scope>
    <source>
        <strain evidence="5 6">DSM 12255</strain>
    </source>
</reference>
<keyword evidence="3" id="KW-1133">Transmembrane helix</keyword>
<dbReference type="Pfam" id="PF00149">
    <property type="entry name" value="Metallophos"/>
    <property type="match status" value="1"/>
</dbReference>
<feature type="transmembrane region" description="Helical" evidence="3">
    <location>
        <begin position="35"/>
        <end position="53"/>
    </location>
</feature>
<keyword evidence="3" id="KW-0472">Membrane</keyword>
<keyword evidence="6" id="KW-1185">Reference proteome</keyword>
<evidence type="ECO:0000259" key="4">
    <source>
        <dbReference type="Pfam" id="PF00149"/>
    </source>
</evidence>
<feature type="transmembrane region" description="Helical" evidence="3">
    <location>
        <begin position="112"/>
        <end position="134"/>
    </location>
</feature>
<dbReference type="InterPro" id="IPR004843">
    <property type="entry name" value="Calcineurin-like_PHP"/>
</dbReference>
<evidence type="ECO:0000313" key="5">
    <source>
        <dbReference type="EMBL" id="MBT0665454.1"/>
    </source>
</evidence>
<dbReference type="Proteomes" id="UP000811899">
    <property type="component" value="Unassembled WGS sequence"/>
</dbReference>
<feature type="domain" description="Calcineurin-like phosphoesterase" evidence="4">
    <location>
        <begin position="153"/>
        <end position="317"/>
    </location>
</feature>
<organism evidence="5 6">
    <name type="scientific">Geoanaerobacter pelophilus</name>
    <dbReference type="NCBI Taxonomy" id="60036"/>
    <lineage>
        <taxon>Bacteria</taxon>
        <taxon>Pseudomonadati</taxon>
        <taxon>Thermodesulfobacteriota</taxon>
        <taxon>Desulfuromonadia</taxon>
        <taxon>Geobacterales</taxon>
        <taxon>Geobacteraceae</taxon>
        <taxon>Geoanaerobacter</taxon>
    </lineage>
</organism>
<dbReference type="PANTHER" id="PTHR31302">
    <property type="entry name" value="TRANSMEMBRANE PROTEIN WITH METALLOPHOSPHOESTERASE DOMAIN-RELATED"/>
    <property type="match status" value="1"/>
</dbReference>
<dbReference type="EMBL" id="JAHCVJ010000006">
    <property type="protein sequence ID" value="MBT0665454.1"/>
    <property type="molecule type" value="Genomic_DNA"/>
</dbReference>
<keyword evidence="2" id="KW-0378">Hydrolase</keyword>
<evidence type="ECO:0000256" key="3">
    <source>
        <dbReference type="SAM" id="Phobius"/>
    </source>
</evidence>
<accession>A0AAW4LBP9</accession>
<keyword evidence="3" id="KW-0812">Transmembrane</keyword>
<evidence type="ECO:0000256" key="2">
    <source>
        <dbReference type="ARBA" id="ARBA00022801"/>
    </source>
</evidence>
<feature type="transmembrane region" description="Helical" evidence="3">
    <location>
        <begin position="65"/>
        <end position="91"/>
    </location>
</feature>
<sequence>MSLFLIAFFTLYGGMHIYIYWRLRLLLRVRAQRVAFACFLVAMIVVPVVVRMAEKKGFADLSVIIAWIGYLWMGFAFILIVFLALFDLWLLTGRIRQLFCAAGIDEKLRITVLRITVSVALLATCYGFCEALLIRTENLTIRSAKIPPGTPSIRIVQISDVHVGVMIGKWRLKRMMEVVSAANPDIVVATGDIVDGQIHRLNGLSQLFNEIKPRYGSFAVLGNHEFYVGVQNSLDFLRVSGFRTLRKEAVAVLPFLVIAGVDDAAAQRWGDVGNSDELGLFTATGNKPYTILLKHRPAVDQRSKGKFDLQLSGHVHKGQIFPFNFLTYLSFPVNSGANRLEDGSILYVSRGTGTWGPPIRFLAPPEVTIIDILPETVR</sequence>
<proteinExistence type="predicted"/>
<dbReference type="GO" id="GO:0008758">
    <property type="term" value="F:UDP-2,3-diacylglucosamine hydrolase activity"/>
    <property type="evidence" value="ECO:0007669"/>
    <property type="project" value="TreeGrafter"/>
</dbReference>
<evidence type="ECO:0000313" key="6">
    <source>
        <dbReference type="Proteomes" id="UP000811899"/>
    </source>
</evidence>
<protein>
    <submittedName>
        <fullName evidence="5">Metallophosphoesterase</fullName>
    </submittedName>
</protein>
<dbReference type="InterPro" id="IPR051158">
    <property type="entry name" value="Metallophosphoesterase_sf"/>
</dbReference>
<dbReference type="GO" id="GO:0046872">
    <property type="term" value="F:metal ion binding"/>
    <property type="evidence" value="ECO:0007669"/>
    <property type="project" value="UniProtKB-KW"/>
</dbReference>
<feature type="transmembrane region" description="Helical" evidence="3">
    <location>
        <begin position="6"/>
        <end position="23"/>
    </location>
</feature>
<evidence type="ECO:0000256" key="1">
    <source>
        <dbReference type="ARBA" id="ARBA00022723"/>
    </source>
</evidence>
<dbReference type="CDD" id="cd07385">
    <property type="entry name" value="MPP_YkuE_C"/>
    <property type="match status" value="1"/>
</dbReference>
<dbReference type="PANTHER" id="PTHR31302:SF31">
    <property type="entry name" value="PHOSPHODIESTERASE YAEI"/>
    <property type="match status" value="1"/>
</dbReference>
<dbReference type="InterPro" id="IPR029052">
    <property type="entry name" value="Metallo-depent_PP-like"/>
</dbReference>